<keyword evidence="4" id="KW-0472">Membrane</keyword>
<dbReference type="Proteomes" id="UP000193560">
    <property type="component" value="Unassembled WGS sequence"/>
</dbReference>
<evidence type="ECO:0000256" key="2">
    <source>
        <dbReference type="ARBA" id="ARBA00023180"/>
    </source>
</evidence>
<organism evidence="5 6">
    <name type="scientific">Absidia repens</name>
    <dbReference type="NCBI Taxonomy" id="90262"/>
    <lineage>
        <taxon>Eukaryota</taxon>
        <taxon>Fungi</taxon>
        <taxon>Fungi incertae sedis</taxon>
        <taxon>Mucoromycota</taxon>
        <taxon>Mucoromycotina</taxon>
        <taxon>Mucoromycetes</taxon>
        <taxon>Mucorales</taxon>
        <taxon>Cunninghamellaceae</taxon>
        <taxon>Absidia</taxon>
    </lineage>
</organism>
<proteinExistence type="predicted"/>
<dbReference type="InterPro" id="IPR029052">
    <property type="entry name" value="Metallo-depent_PP-like"/>
</dbReference>
<dbReference type="PANTHER" id="PTHR10340:SF55">
    <property type="entry name" value="ENDOPOLYPHOSPHATASE"/>
    <property type="match status" value="1"/>
</dbReference>
<keyword evidence="1" id="KW-0378">Hydrolase</keyword>
<feature type="compositionally biased region" description="Acidic residues" evidence="3">
    <location>
        <begin position="356"/>
        <end position="375"/>
    </location>
</feature>
<sequence length="521" mass="59823">MPTSYIYLAILLYTFGSSSILVQGVFQQQQKPLLPFSSPTAVSNSNISSPPQYGRFLHLTDIHMDDHYKVGATITSFCHRDPRKHKKKKARKGKLAGHWGTPTTDCDSAPHMVYHSIDWIAQEWKDKIDFVVWTGDNARHDTEPGKIRRSGREILEYNIKITGALQHAFKRADNSSVPIVPCIGNNDIHPHNLLTGPTDTGDSNPQLVVYSDIWRDLIPKDQVATFRHGGYFSVDVAQGIRILSLNTLYFFDSNTAVGRCDAYGEPGWDHIQWLQQALEQARSEGIKVYIMGHVPPTTKTFKRDCLHDYTRLALDYQDVIKAHFYGHANADHFQILHRYPKKKKHQHQRLARQQPMDDDDDDDYDNDDDDDDDDSNGGCGRGIGIRRSNMGRQLRKQYKKNLKRYNGINDLVVIHVAPPLLPVYNPGFRVNEYNVDPTSPRFGTWMKYTQWYTDLAHWNEQYAHGNTTPPSFQVEYTTDVDYEMKDLSPQSWLDLARLFVQKSPAAHSLWSNYLQNMVVQT</sequence>
<dbReference type="GO" id="GO:0000324">
    <property type="term" value="C:fungal-type vacuole"/>
    <property type="evidence" value="ECO:0007669"/>
    <property type="project" value="TreeGrafter"/>
</dbReference>
<comment type="caution">
    <text evidence="5">The sequence shown here is derived from an EMBL/GenBank/DDBJ whole genome shotgun (WGS) entry which is preliminary data.</text>
</comment>
<evidence type="ECO:0000256" key="4">
    <source>
        <dbReference type="SAM" id="Phobius"/>
    </source>
</evidence>
<keyword evidence="4" id="KW-0812">Transmembrane</keyword>
<dbReference type="GO" id="GO:0000298">
    <property type="term" value="F:endopolyphosphatase activity"/>
    <property type="evidence" value="ECO:0007669"/>
    <property type="project" value="TreeGrafter"/>
</dbReference>
<dbReference type="GO" id="GO:0005615">
    <property type="term" value="C:extracellular space"/>
    <property type="evidence" value="ECO:0007669"/>
    <property type="project" value="TreeGrafter"/>
</dbReference>
<gene>
    <name evidence="5" type="ORF">BCR42DRAFT_116734</name>
</gene>
<protein>
    <submittedName>
        <fullName evidence="5">Metallo-dependent phosphatase-like protein</fullName>
    </submittedName>
</protein>
<dbReference type="SUPFAM" id="SSF56300">
    <property type="entry name" value="Metallo-dependent phosphatases"/>
    <property type="match status" value="1"/>
</dbReference>
<evidence type="ECO:0000313" key="5">
    <source>
        <dbReference type="EMBL" id="ORZ09880.1"/>
    </source>
</evidence>
<keyword evidence="2" id="KW-0325">Glycoprotein</keyword>
<dbReference type="EMBL" id="MCGE01000026">
    <property type="protein sequence ID" value="ORZ09880.1"/>
    <property type="molecule type" value="Genomic_DNA"/>
</dbReference>
<name>A0A1X2I5M3_9FUNG</name>
<evidence type="ECO:0000256" key="1">
    <source>
        <dbReference type="ARBA" id="ARBA00022801"/>
    </source>
</evidence>
<dbReference type="PANTHER" id="PTHR10340">
    <property type="entry name" value="SPHINGOMYELIN PHOSPHODIESTERASE"/>
    <property type="match status" value="1"/>
</dbReference>
<dbReference type="STRING" id="90262.A0A1X2I5M3"/>
<dbReference type="Gene3D" id="3.60.21.10">
    <property type="match status" value="1"/>
</dbReference>
<feature type="region of interest" description="Disordered" evidence="3">
    <location>
        <begin position="343"/>
        <end position="386"/>
    </location>
</feature>
<dbReference type="GO" id="GO:0008081">
    <property type="term" value="F:phosphoric diester hydrolase activity"/>
    <property type="evidence" value="ECO:0007669"/>
    <property type="project" value="TreeGrafter"/>
</dbReference>
<evidence type="ECO:0000256" key="3">
    <source>
        <dbReference type="SAM" id="MobiDB-lite"/>
    </source>
</evidence>
<keyword evidence="4" id="KW-1133">Transmembrane helix</keyword>
<dbReference type="GO" id="GO:0006798">
    <property type="term" value="P:polyphosphate catabolic process"/>
    <property type="evidence" value="ECO:0007669"/>
    <property type="project" value="TreeGrafter"/>
</dbReference>
<dbReference type="OrthoDB" id="348678at2759"/>
<dbReference type="AlphaFoldDB" id="A0A1X2I5M3"/>
<accession>A0A1X2I5M3</accession>
<reference evidence="5 6" key="1">
    <citation type="submission" date="2016-07" db="EMBL/GenBank/DDBJ databases">
        <title>Pervasive Adenine N6-methylation of Active Genes in Fungi.</title>
        <authorList>
            <consortium name="DOE Joint Genome Institute"/>
            <person name="Mondo S.J."/>
            <person name="Dannebaum R.O."/>
            <person name="Kuo R.C."/>
            <person name="Labutti K."/>
            <person name="Haridas S."/>
            <person name="Kuo A."/>
            <person name="Salamov A."/>
            <person name="Ahrendt S.R."/>
            <person name="Lipzen A."/>
            <person name="Sullivan W."/>
            <person name="Andreopoulos W.B."/>
            <person name="Clum A."/>
            <person name="Lindquist E."/>
            <person name="Daum C."/>
            <person name="Ramamoorthy G.K."/>
            <person name="Gryganskyi A."/>
            <person name="Culley D."/>
            <person name="Magnuson J.K."/>
            <person name="James T.Y."/>
            <person name="O'Malley M.A."/>
            <person name="Stajich J.E."/>
            <person name="Spatafora J.W."/>
            <person name="Visel A."/>
            <person name="Grigoriev I.V."/>
        </authorList>
    </citation>
    <scope>NUCLEOTIDE SEQUENCE [LARGE SCALE GENOMIC DNA]</scope>
    <source>
        <strain evidence="5 6">NRRL 1336</strain>
    </source>
</reference>
<keyword evidence="6" id="KW-1185">Reference proteome</keyword>
<dbReference type="GO" id="GO:0004309">
    <property type="term" value="F:exopolyphosphatase activity"/>
    <property type="evidence" value="ECO:0007669"/>
    <property type="project" value="TreeGrafter"/>
</dbReference>
<evidence type="ECO:0000313" key="6">
    <source>
        <dbReference type="Proteomes" id="UP000193560"/>
    </source>
</evidence>
<feature type="transmembrane region" description="Helical" evidence="4">
    <location>
        <begin position="6"/>
        <end position="26"/>
    </location>
</feature>